<accession>A0A1I8BTH4</accession>
<name>A0A1I8BTH4_MELHA</name>
<evidence type="ECO:0000256" key="2">
    <source>
        <dbReference type="SAM" id="Phobius"/>
    </source>
</evidence>
<evidence type="ECO:0000313" key="3">
    <source>
        <dbReference type="Proteomes" id="UP000095281"/>
    </source>
</evidence>
<reference evidence="4" key="1">
    <citation type="submission" date="2016-11" db="UniProtKB">
        <authorList>
            <consortium name="WormBaseParasite"/>
        </authorList>
    </citation>
    <scope>IDENTIFICATION</scope>
</reference>
<dbReference type="Proteomes" id="UP000095281">
    <property type="component" value="Unplaced"/>
</dbReference>
<organism evidence="3 4">
    <name type="scientific">Meloidogyne hapla</name>
    <name type="common">Root-knot nematode worm</name>
    <dbReference type="NCBI Taxonomy" id="6305"/>
    <lineage>
        <taxon>Eukaryota</taxon>
        <taxon>Metazoa</taxon>
        <taxon>Ecdysozoa</taxon>
        <taxon>Nematoda</taxon>
        <taxon>Chromadorea</taxon>
        <taxon>Rhabditida</taxon>
        <taxon>Tylenchina</taxon>
        <taxon>Tylenchomorpha</taxon>
        <taxon>Tylenchoidea</taxon>
        <taxon>Meloidogynidae</taxon>
        <taxon>Meloidogyninae</taxon>
        <taxon>Meloidogyne</taxon>
    </lineage>
</organism>
<evidence type="ECO:0000256" key="1">
    <source>
        <dbReference type="SAM" id="MobiDB-lite"/>
    </source>
</evidence>
<dbReference type="SUPFAM" id="SSF46579">
    <property type="entry name" value="Prefoldin"/>
    <property type="match status" value="1"/>
</dbReference>
<proteinExistence type="predicted"/>
<protein>
    <submittedName>
        <fullName evidence="4">F-box domain-containing protein</fullName>
    </submittedName>
</protein>
<keyword evidence="2" id="KW-0812">Transmembrane</keyword>
<sequence length="153" mass="17860">MQTQRKGLPVELLVDIFNATDCTLLKLTSKIRKNDECSTLKRKEFEKLWIYYVNNLLTSSSIVYVSVGNVFKKRWRLKEINKLMDEKIAMSDEKIAKLEERIAIADEKIRKLNNLEQRKNLSKRRLVAEEDGPIAKRTRSHYASTSSKNGKKK</sequence>
<keyword evidence="2" id="KW-1133">Transmembrane helix</keyword>
<feature type="compositionally biased region" description="Polar residues" evidence="1">
    <location>
        <begin position="141"/>
        <end position="153"/>
    </location>
</feature>
<keyword evidence="3" id="KW-1185">Reference proteome</keyword>
<dbReference type="WBParaSite" id="MhA1_Contig53.frz3.gene46">
    <property type="protein sequence ID" value="MhA1_Contig53.frz3.gene46"/>
    <property type="gene ID" value="MhA1_Contig53.frz3.gene46"/>
</dbReference>
<evidence type="ECO:0000313" key="4">
    <source>
        <dbReference type="WBParaSite" id="MhA1_Contig53.frz3.gene46"/>
    </source>
</evidence>
<feature type="transmembrane region" description="Helical" evidence="2">
    <location>
        <begin position="49"/>
        <end position="71"/>
    </location>
</feature>
<feature type="region of interest" description="Disordered" evidence="1">
    <location>
        <begin position="123"/>
        <end position="153"/>
    </location>
</feature>
<keyword evidence="2" id="KW-0472">Membrane</keyword>
<dbReference type="AlphaFoldDB" id="A0A1I8BTH4"/>